<feature type="compositionally biased region" description="Basic residues" evidence="1">
    <location>
        <begin position="93"/>
        <end position="111"/>
    </location>
</feature>
<feature type="region of interest" description="Disordered" evidence="1">
    <location>
        <begin position="44"/>
        <end position="163"/>
    </location>
</feature>
<name>A0A8J8YS55_ORYSJ</name>
<evidence type="ECO:0000313" key="2">
    <source>
        <dbReference type="EMBL" id="EAZ21284.1"/>
    </source>
</evidence>
<accession>A0A8J8YS55</accession>
<sequence>MGIEGFSCLDCRGKKRALLPHTMAMGTGEPTGKAKGRRWWRNWTVTGRGEAAATRGRRQPLTDGMEMVETKPPSRRPRPSTAKPKKTQEHTGQGRRRCHRRRWMDRRRKRVNCVQIEKLGDESTDGEKNGGPLESSRGSLGRHAQGQRCLQPQSNGVDSMQGL</sequence>
<dbReference type="Proteomes" id="UP000007752">
    <property type="component" value="Chromosome 12"/>
</dbReference>
<reference evidence="2" key="2">
    <citation type="submission" date="2008-12" db="EMBL/GenBank/DDBJ databases">
        <title>Improved gene annotation of the rice (Oryza sativa) genomes.</title>
        <authorList>
            <person name="Wang J."/>
            <person name="Li R."/>
            <person name="Fan W."/>
            <person name="Huang Q."/>
            <person name="Zhang J."/>
            <person name="Zhou Y."/>
            <person name="Hu Y."/>
            <person name="Zi S."/>
            <person name="Li J."/>
            <person name="Ni P."/>
            <person name="Zheng H."/>
            <person name="Zhang Y."/>
            <person name="Zhao M."/>
            <person name="Hao Q."/>
            <person name="McDermott J."/>
            <person name="Samudrala R."/>
            <person name="Kristiansen K."/>
            <person name="Wong G.K.-S."/>
        </authorList>
    </citation>
    <scope>NUCLEOTIDE SEQUENCE</scope>
</reference>
<reference evidence="2" key="1">
    <citation type="journal article" date="2005" name="PLoS Biol.">
        <title>The genomes of Oryza sativa: a history of duplications.</title>
        <authorList>
            <person name="Yu J."/>
            <person name="Wang J."/>
            <person name="Lin W."/>
            <person name="Li S."/>
            <person name="Li H."/>
            <person name="Zhou J."/>
            <person name="Ni P."/>
            <person name="Dong W."/>
            <person name="Hu S."/>
            <person name="Zeng C."/>
            <person name="Zhang J."/>
            <person name="Zhang Y."/>
            <person name="Li R."/>
            <person name="Xu Z."/>
            <person name="Li S."/>
            <person name="Li X."/>
            <person name="Zheng H."/>
            <person name="Cong L."/>
            <person name="Lin L."/>
            <person name="Yin J."/>
            <person name="Geng J."/>
            <person name="Li G."/>
            <person name="Shi J."/>
            <person name="Liu J."/>
            <person name="Lv H."/>
            <person name="Li J."/>
            <person name="Wang J."/>
            <person name="Deng Y."/>
            <person name="Ran L."/>
            <person name="Shi X."/>
            <person name="Wang X."/>
            <person name="Wu Q."/>
            <person name="Li C."/>
            <person name="Ren X."/>
            <person name="Wang J."/>
            <person name="Wang X."/>
            <person name="Li D."/>
            <person name="Liu D."/>
            <person name="Zhang X."/>
            <person name="Ji Z."/>
            <person name="Zhao W."/>
            <person name="Sun Y."/>
            <person name="Zhang Z."/>
            <person name="Bao J."/>
            <person name="Han Y."/>
            <person name="Dong L."/>
            <person name="Ji J."/>
            <person name="Chen P."/>
            <person name="Wu S."/>
            <person name="Liu J."/>
            <person name="Xiao Y."/>
            <person name="Bu D."/>
            <person name="Tan J."/>
            <person name="Yang L."/>
            <person name="Ye C."/>
            <person name="Zhang J."/>
            <person name="Xu J."/>
            <person name="Zhou Y."/>
            <person name="Yu Y."/>
            <person name="Zhang B."/>
            <person name="Zhuang S."/>
            <person name="Wei H."/>
            <person name="Liu B."/>
            <person name="Lei M."/>
            <person name="Yu H."/>
            <person name="Li Y."/>
            <person name="Xu H."/>
            <person name="Wei S."/>
            <person name="He X."/>
            <person name="Fang L."/>
            <person name="Zhang Z."/>
            <person name="Zhang Y."/>
            <person name="Huang X."/>
            <person name="Su Z."/>
            <person name="Tong W."/>
            <person name="Li J."/>
            <person name="Tong Z."/>
            <person name="Li S."/>
            <person name="Ye J."/>
            <person name="Wang L."/>
            <person name="Fang L."/>
            <person name="Lei T."/>
            <person name="Chen C."/>
            <person name="Chen H."/>
            <person name="Xu Z."/>
            <person name="Li H."/>
            <person name="Huang H."/>
            <person name="Zhang F."/>
            <person name="Xu H."/>
            <person name="Li N."/>
            <person name="Zhao C."/>
            <person name="Li S."/>
            <person name="Dong L."/>
            <person name="Huang Y."/>
            <person name="Li L."/>
            <person name="Xi Y."/>
            <person name="Qi Q."/>
            <person name="Li W."/>
            <person name="Zhang B."/>
            <person name="Hu W."/>
            <person name="Zhang Y."/>
            <person name="Tian X."/>
            <person name="Jiao Y."/>
            <person name="Liang X."/>
            <person name="Jin J."/>
            <person name="Gao L."/>
            <person name="Zheng W."/>
            <person name="Hao B."/>
            <person name="Liu S."/>
            <person name="Wang W."/>
            <person name="Yuan L."/>
            <person name="Cao M."/>
            <person name="McDermott J."/>
            <person name="Samudrala R."/>
            <person name="Wang J."/>
            <person name="Wong G.K."/>
            <person name="Yang H."/>
        </authorList>
    </citation>
    <scope>NUCLEOTIDE SEQUENCE [LARGE SCALE GENOMIC DNA]</scope>
</reference>
<feature type="compositionally biased region" description="Basic and acidic residues" evidence="1">
    <location>
        <begin position="118"/>
        <end position="128"/>
    </location>
</feature>
<dbReference type="AlphaFoldDB" id="A0A8J8YS55"/>
<dbReference type="EMBL" id="CM000149">
    <property type="protein sequence ID" value="EAZ21284.1"/>
    <property type="molecule type" value="Genomic_DNA"/>
</dbReference>
<feature type="compositionally biased region" description="Polar residues" evidence="1">
    <location>
        <begin position="148"/>
        <end position="163"/>
    </location>
</feature>
<feature type="compositionally biased region" description="Low complexity" evidence="1">
    <location>
        <begin position="44"/>
        <end position="54"/>
    </location>
</feature>
<protein>
    <submittedName>
        <fullName evidence="2">Uncharacterized protein</fullName>
    </submittedName>
</protein>
<evidence type="ECO:0000256" key="1">
    <source>
        <dbReference type="SAM" id="MobiDB-lite"/>
    </source>
</evidence>
<proteinExistence type="predicted"/>
<gene>
    <name evidence="2" type="ORF">OsJ_36938</name>
</gene>
<organism evidence="2">
    <name type="scientific">Oryza sativa subsp. japonica</name>
    <name type="common">Rice</name>
    <dbReference type="NCBI Taxonomy" id="39947"/>
    <lineage>
        <taxon>Eukaryota</taxon>
        <taxon>Viridiplantae</taxon>
        <taxon>Streptophyta</taxon>
        <taxon>Embryophyta</taxon>
        <taxon>Tracheophyta</taxon>
        <taxon>Spermatophyta</taxon>
        <taxon>Magnoliopsida</taxon>
        <taxon>Liliopsida</taxon>
        <taxon>Poales</taxon>
        <taxon>Poaceae</taxon>
        <taxon>BOP clade</taxon>
        <taxon>Oryzoideae</taxon>
        <taxon>Oryzeae</taxon>
        <taxon>Oryzinae</taxon>
        <taxon>Oryza</taxon>
        <taxon>Oryza sativa</taxon>
    </lineage>
</organism>